<keyword evidence="5" id="KW-1185">Reference proteome</keyword>
<name>A0AAN6NA21_9PEZI</name>
<protein>
    <recommendedName>
        <fullName evidence="3">NmrA-like domain-containing protein</fullName>
    </recommendedName>
</protein>
<dbReference type="InterPro" id="IPR045312">
    <property type="entry name" value="PCBER-like"/>
</dbReference>
<dbReference type="InterPro" id="IPR036291">
    <property type="entry name" value="NAD(P)-bd_dom_sf"/>
</dbReference>
<comment type="caution">
    <text evidence="4">The sequence shown here is derived from an EMBL/GenBank/DDBJ whole genome shotgun (WGS) entry which is preliminary data.</text>
</comment>
<evidence type="ECO:0000256" key="1">
    <source>
        <dbReference type="ARBA" id="ARBA00022857"/>
    </source>
</evidence>
<dbReference type="PANTHER" id="PTHR47706">
    <property type="entry name" value="NMRA-LIKE FAMILY PROTEIN"/>
    <property type="match status" value="1"/>
</dbReference>
<dbReference type="InterPro" id="IPR051609">
    <property type="entry name" value="NmrA/Isoflavone_reductase-like"/>
</dbReference>
<dbReference type="AlphaFoldDB" id="A0AAN6NA21"/>
<dbReference type="Gene3D" id="3.40.50.720">
    <property type="entry name" value="NAD(P)-binding Rossmann-like Domain"/>
    <property type="match status" value="1"/>
</dbReference>
<keyword evidence="1" id="KW-0521">NADP</keyword>
<dbReference type="GO" id="GO:0016491">
    <property type="term" value="F:oxidoreductase activity"/>
    <property type="evidence" value="ECO:0007669"/>
    <property type="project" value="UniProtKB-KW"/>
</dbReference>
<evidence type="ECO:0000256" key="2">
    <source>
        <dbReference type="ARBA" id="ARBA00023002"/>
    </source>
</evidence>
<dbReference type="PANTHER" id="PTHR47706:SF10">
    <property type="entry name" value="NMRA-LIKE DOMAIN-CONTAINING PROTEIN"/>
    <property type="match status" value="1"/>
</dbReference>
<evidence type="ECO:0000259" key="3">
    <source>
        <dbReference type="Pfam" id="PF05368"/>
    </source>
</evidence>
<dbReference type="Pfam" id="PF05368">
    <property type="entry name" value="NmrA"/>
    <property type="match status" value="1"/>
</dbReference>
<dbReference type="EMBL" id="MU853802">
    <property type="protein sequence ID" value="KAK3940002.1"/>
    <property type="molecule type" value="Genomic_DNA"/>
</dbReference>
<dbReference type="CDD" id="cd05259">
    <property type="entry name" value="PCBER_SDR_a"/>
    <property type="match status" value="1"/>
</dbReference>
<evidence type="ECO:0000313" key="4">
    <source>
        <dbReference type="EMBL" id="KAK3940002.1"/>
    </source>
</evidence>
<dbReference type="Gene3D" id="3.90.25.10">
    <property type="entry name" value="UDP-galactose 4-epimerase, domain 1"/>
    <property type="match status" value="1"/>
</dbReference>
<dbReference type="SUPFAM" id="SSF51735">
    <property type="entry name" value="NAD(P)-binding Rossmann-fold domains"/>
    <property type="match status" value="1"/>
</dbReference>
<gene>
    <name evidence="4" type="ORF">QBC46DRAFT_386420</name>
</gene>
<dbReference type="Proteomes" id="UP001303473">
    <property type="component" value="Unassembled WGS sequence"/>
</dbReference>
<organism evidence="4 5">
    <name type="scientific">Diplogelasinospora grovesii</name>
    <dbReference type="NCBI Taxonomy" id="303347"/>
    <lineage>
        <taxon>Eukaryota</taxon>
        <taxon>Fungi</taxon>
        <taxon>Dikarya</taxon>
        <taxon>Ascomycota</taxon>
        <taxon>Pezizomycotina</taxon>
        <taxon>Sordariomycetes</taxon>
        <taxon>Sordariomycetidae</taxon>
        <taxon>Sordariales</taxon>
        <taxon>Diplogelasinosporaceae</taxon>
        <taxon>Diplogelasinospora</taxon>
    </lineage>
</organism>
<feature type="domain" description="NmrA-like" evidence="3">
    <location>
        <begin position="5"/>
        <end position="243"/>
    </location>
</feature>
<keyword evidence="2" id="KW-0560">Oxidoreductase</keyword>
<reference evidence="5" key="1">
    <citation type="journal article" date="2023" name="Mol. Phylogenet. Evol.">
        <title>Genome-scale phylogeny and comparative genomics of the fungal order Sordariales.</title>
        <authorList>
            <person name="Hensen N."/>
            <person name="Bonometti L."/>
            <person name="Westerberg I."/>
            <person name="Brannstrom I.O."/>
            <person name="Guillou S."/>
            <person name="Cros-Aarteil S."/>
            <person name="Calhoun S."/>
            <person name="Haridas S."/>
            <person name="Kuo A."/>
            <person name="Mondo S."/>
            <person name="Pangilinan J."/>
            <person name="Riley R."/>
            <person name="LaButti K."/>
            <person name="Andreopoulos B."/>
            <person name="Lipzen A."/>
            <person name="Chen C."/>
            <person name="Yan M."/>
            <person name="Daum C."/>
            <person name="Ng V."/>
            <person name="Clum A."/>
            <person name="Steindorff A."/>
            <person name="Ohm R.A."/>
            <person name="Martin F."/>
            <person name="Silar P."/>
            <person name="Natvig D.O."/>
            <person name="Lalanne C."/>
            <person name="Gautier V."/>
            <person name="Ament-Velasquez S.L."/>
            <person name="Kruys A."/>
            <person name="Hutchinson M.I."/>
            <person name="Powell A.J."/>
            <person name="Barry K."/>
            <person name="Miller A.N."/>
            <person name="Grigoriev I.V."/>
            <person name="Debuchy R."/>
            <person name="Gladieux P."/>
            <person name="Hiltunen Thoren M."/>
            <person name="Johannesson H."/>
        </authorList>
    </citation>
    <scope>NUCLEOTIDE SEQUENCE [LARGE SCALE GENOMIC DNA]</scope>
    <source>
        <strain evidence="5">CBS 340.73</strain>
    </source>
</reference>
<proteinExistence type="predicted"/>
<sequence length="304" mass="32271">MVSIKTVAVLGGTGNLGTHIVQELLSAGFAVTALTREGSSSTDKLPAGVEVKTVDYTSFDSLRAAFSGQDAVVSVVGTTAVGNQKIAVDAAIAAGVKRFIPSEFGINTREVRDRPIGKILAVKIGIVDYLQEKAKENPSFTWTGLTTGSFFDWGLQLGILGINPKDQTANIVDSGNEKWQASNLPQIGKGIVGILQHPDETANKYLATASFNVSQNEIIAIVEELSGSKLTVTSQSSAELRKIGEEKLAKGDYSAFLDLLRVHNYADGAGNALSEEKSANKLIELPYEDVRSTVQSWLSKAGAI</sequence>
<accession>A0AAN6NA21</accession>
<evidence type="ECO:0000313" key="5">
    <source>
        <dbReference type="Proteomes" id="UP001303473"/>
    </source>
</evidence>
<dbReference type="InterPro" id="IPR008030">
    <property type="entry name" value="NmrA-like"/>
</dbReference>